<reference evidence="1" key="1">
    <citation type="submission" date="2020-02" db="EMBL/GenBank/DDBJ databases">
        <authorList>
            <person name="Meier V. D."/>
        </authorList>
    </citation>
    <scope>NUCLEOTIDE SEQUENCE</scope>
    <source>
        <strain evidence="1">AVDCRST_MAG94</strain>
    </source>
</reference>
<accession>A0A6J4PWR6</accession>
<name>A0A6J4PWR6_9CYAN</name>
<dbReference type="EMBL" id="CADCTY010002418">
    <property type="protein sequence ID" value="CAA9421740.1"/>
    <property type="molecule type" value="Genomic_DNA"/>
</dbReference>
<dbReference type="InterPro" id="IPR054651">
    <property type="entry name" value="Npun_F0494-like"/>
</dbReference>
<dbReference type="AlphaFoldDB" id="A0A6J4PWR6"/>
<organism evidence="1">
    <name type="scientific">uncultured Leptolyngbya sp</name>
    <dbReference type="NCBI Taxonomy" id="332963"/>
    <lineage>
        <taxon>Bacteria</taxon>
        <taxon>Bacillati</taxon>
        <taxon>Cyanobacteriota</taxon>
        <taxon>Cyanophyceae</taxon>
        <taxon>Leptolyngbyales</taxon>
        <taxon>Leptolyngbyaceae</taxon>
        <taxon>Leptolyngbya group</taxon>
        <taxon>Leptolyngbya</taxon>
        <taxon>environmental samples</taxon>
    </lineage>
</organism>
<proteinExistence type="predicted"/>
<dbReference type="NCBIfam" id="NF045586">
    <property type="entry name" value="Npun_F0494_fam"/>
    <property type="match status" value="1"/>
</dbReference>
<evidence type="ECO:0000313" key="1">
    <source>
        <dbReference type="EMBL" id="CAA9421740.1"/>
    </source>
</evidence>
<sequence length="136" mass="15520">MTATSSTRKTIDYPDRTVLRAERAMRCAPFQLTLYTTMVQQSVSLNAITGQTGLTHGYTQAPLSELIAEAELLWLIQVGLLRREVDGQGLTDSFRVTPLGRQLVQKWHEQGNSVRMTPTLSDRLHHAWNRWFRLPI</sequence>
<gene>
    <name evidence="1" type="ORF">AVDCRST_MAG94-7038</name>
</gene>
<protein>
    <submittedName>
        <fullName evidence="1">Uncharacterized protein</fullName>
    </submittedName>
</protein>